<evidence type="ECO:0000256" key="1">
    <source>
        <dbReference type="SAM" id="Phobius"/>
    </source>
</evidence>
<evidence type="ECO:0000313" key="2">
    <source>
        <dbReference type="EMBL" id="RQM40082.1"/>
    </source>
</evidence>
<dbReference type="InterPro" id="IPR022576">
    <property type="entry name" value="YfgG"/>
</dbReference>
<feature type="transmembrane region" description="Helical" evidence="1">
    <location>
        <begin position="12"/>
        <end position="32"/>
    </location>
</feature>
<dbReference type="RefSeq" id="WP_124231523.1">
    <property type="nucleotide sequence ID" value="NZ_RHHM01000001.1"/>
</dbReference>
<comment type="caution">
    <text evidence="2">The sequence shown here is derived from an EMBL/GenBank/DDBJ whole genome shotgun (WGS) entry which is preliminary data.</text>
</comment>
<keyword evidence="1" id="KW-0472">Membrane</keyword>
<keyword evidence="3" id="KW-1185">Reference proteome</keyword>
<organism evidence="2 3">
    <name type="scientific">Erwinia psidii</name>
    <dbReference type="NCBI Taxonomy" id="69224"/>
    <lineage>
        <taxon>Bacteria</taxon>
        <taxon>Pseudomonadati</taxon>
        <taxon>Pseudomonadota</taxon>
        <taxon>Gammaproteobacteria</taxon>
        <taxon>Enterobacterales</taxon>
        <taxon>Erwiniaceae</taxon>
        <taxon>Erwinia</taxon>
    </lineage>
</organism>
<keyword evidence="1" id="KW-0812">Transmembrane</keyword>
<dbReference type="Proteomes" id="UP000279457">
    <property type="component" value="Unassembled WGS sequence"/>
</dbReference>
<dbReference type="EMBL" id="RHHM01000001">
    <property type="protein sequence ID" value="RQM40082.1"/>
    <property type="molecule type" value="Genomic_DNA"/>
</dbReference>
<evidence type="ECO:0000313" key="3">
    <source>
        <dbReference type="Proteomes" id="UP000279457"/>
    </source>
</evidence>
<proteinExistence type="predicted"/>
<accession>A0A3N6TXS9</accession>
<dbReference type="OrthoDB" id="6433189at2"/>
<sequence length="55" mass="6306">MPFRKHKKTSRMTRIILLVSFIILVGRLIYVIPGAIGHHQQKKQDVNAPVTTPKK</sequence>
<reference evidence="2 3" key="1">
    <citation type="submission" date="2018-10" db="EMBL/GenBank/DDBJ databases">
        <title>Draft genome sequence for the type isolate of Erwinia psidii, agent causal of bacterial blight in guava (Psidium guajava) and wilt and die-back of Eucalyptus spp.</title>
        <authorList>
            <person name="Hermenegildo P.S."/>
            <person name="Santos S.A."/>
            <person name="Guimaraes L.M.S."/>
            <person name="Vidigal P.M.P."/>
            <person name="Pereira I.C."/>
            <person name="Badel J.L."/>
            <person name="Alfenas-Zerbini P."/>
            <person name="Ferreira M.A.S.V."/>
            <person name="Alfenas A.C."/>
        </authorList>
    </citation>
    <scope>NUCLEOTIDE SEQUENCE [LARGE SCALE GENOMIC DNA]</scope>
    <source>
        <strain evidence="2 3">IBSBF 435</strain>
    </source>
</reference>
<keyword evidence="1" id="KW-1133">Transmembrane helix</keyword>
<name>A0A3N6TXS9_9GAMM</name>
<dbReference type="AlphaFoldDB" id="A0A3N6TXS9"/>
<dbReference type="Pfam" id="PF11119">
    <property type="entry name" value="DUF2633"/>
    <property type="match status" value="1"/>
</dbReference>
<protein>
    <submittedName>
        <fullName evidence="2">DUF2633 family protein</fullName>
    </submittedName>
</protein>
<gene>
    <name evidence="2" type="ORF">EB241_01960</name>
</gene>